<evidence type="ECO:0000259" key="4">
    <source>
        <dbReference type="Pfam" id="PF14214"/>
    </source>
</evidence>
<dbReference type="InterPro" id="IPR010285">
    <property type="entry name" value="DNA_helicase_pif1-like_DEAD"/>
</dbReference>
<organism evidence="5 6">
    <name type="scientific">Tanacetum coccineum</name>
    <dbReference type="NCBI Taxonomy" id="301880"/>
    <lineage>
        <taxon>Eukaryota</taxon>
        <taxon>Viridiplantae</taxon>
        <taxon>Streptophyta</taxon>
        <taxon>Embryophyta</taxon>
        <taxon>Tracheophyta</taxon>
        <taxon>Spermatophyta</taxon>
        <taxon>Magnoliopsida</taxon>
        <taxon>eudicotyledons</taxon>
        <taxon>Gunneridae</taxon>
        <taxon>Pentapetalae</taxon>
        <taxon>asterids</taxon>
        <taxon>campanulids</taxon>
        <taxon>Asterales</taxon>
        <taxon>Asteraceae</taxon>
        <taxon>Asteroideae</taxon>
        <taxon>Anthemideae</taxon>
        <taxon>Anthemidinae</taxon>
        <taxon>Tanacetum</taxon>
    </lineage>
</organism>
<name>A0ABQ5BSG8_9ASTR</name>
<accession>A0ABQ5BSG8</accession>
<dbReference type="SUPFAM" id="SSF52540">
    <property type="entry name" value="P-loop containing nucleoside triphosphate hydrolases"/>
    <property type="match status" value="1"/>
</dbReference>
<dbReference type="Proteomes" id="UP001151760">
    <property type="component" value="Unassembled WGS sequence"/>
</dbReference>
<keyword evidence="6" id="KW-1185">Reference proteome</keyword>
<keyword evidence="1" id="KW-0227">DNA damage</keyword>
<proteinExistence type="inferred from homology"/>
<evidence type="ECO:0000256" key="2">
    <source>
        <dbReference type="SAM" id="MobiDB-lite"/>
    </source>
</evidence>
<feature type="compositionally biased region" description="Basic and acidic residues" evidence="2">
    <location>
        <begin position="62"/>
        <end position="71"/>
    </location>
</feature>
<dbReference type="PANTHER" id="PTHR10492">
    <property type="match status" value="1"/>
</dbReference>
<reference evidence="5" key="2">
    <citation type="submission" date="2022-01" db="EMBL/GenBank/DDBJ databases">
        <authorList>
            <person name="Yamashiro T."/>
            <person name="Shiraishi A."/>
            <person name="Satake H."/>
            <person name="Nakayama K."/>
        </authorList>
    </citation>
    <scope>NUCLEOTIDE SEQUENCE</scope>
</reference>
<dbReference type="Pfam" id="PF05970">
    <property type="entry name" value="PIF1"/>
    <property type="match status" value="1"/>
</dbReference>
<evidence type="ECO:0000256" key="1">
    <source>
        <dbReference type="RuleBase" id="RU363044"/>
    </source>
</evidence>
<evidence type="ECO:0000313" key="6">
    <source>
        <dbReference type="Proteomes" id="UP001151760"/>
    </source>
</evidence>
<dbReference type="Gene3D" id="3.40.50.300">
    <property type="entry name" value="P-loop containing nucleotide triphosphate hydrolases"/>
    <property type="match status" value="1"/>
</dbReference>
<dbReference type="InterPro" id="IPR025476">
    <property type="entry name" value="Helitron_helicase-like"/>
</dbReference>
<comment type="catalytic activity">
    <reaction evidence="1">
        <text>ATP + H2O = ADP + phosphate + H(+)</text>
        <dbReference type="Rhea" id="RHEA:13065"/>
        <dbReference type="ChEBI" id="CHEBI:15377"/>
        <dbReference type="ChEBI" id="CHEBI:15378"/>
        <dbReference type="ChEBI" id="CHEBI:30616"/>
        <dbReference type="ChEBI" id="CHEBI:43474"/>
        <dbReference type="ChEBI" id="CHEBI:456216"/>
        <dbReference type="EC" id="5.6.2.3"/>
    </reaction>
</comment>
<dbReference type="PANTHER" id="PTHR10492:SF94">
    <property type="entry name" value="ATP-DEPENDENT DNA HELICASE"/>
    <property type="match status" value="1"/>
</dbReference>
<sequence>MDGATIVVNQTIQKKKQYDKSRYQRRKANNISNENADMEAHTMEGMTHNPSALTRETNIGTDVREEPSIQKTKEYNKSYYQCRKEQNNSQDDLYDFVYNGLPKEHSLLIDQLVPRDGEPRYLQLYFYDAESEFEHRLKWPNLDREIVTILSRVLAPNPYVQTFRSLGNLGPLDKYRVELTASVKVDQRLYNRPTTSEVAGIWVEGNENITTYKRSIVVYGRSEYPTHIQPYFASYDPLSYPMFFPNGEAGWHSRIPREGVDIRELVDDDDDVAEDEEIQDAGKPDIFLTMTCNPNWPEIVENLYEGQTAQDRPDLVTRVFRAKLEYLKQQLFTNHILGVVSSHIYVIKFQKWGLPHAHFLLIMTSADKLANPDHYDKVVCAEIPDPNKHPELHQLVLKHMIHGPCGQLNTQCPCMEGEPKKCRWNYPRLFQETTQQGDDSYPLYRRRDNDIEINLRNSVLDNRWVVPYNPKLLMMFNCHINVEVCSSIKSVKYVFKYVYKSHDKQVANVDKDGEQVINEIKRFQDARYVSPPESMWLIYGFPLSNIHPSVMSLQVHLPNNQFVTFKEDAARQYLYKDIPKHYTWNKSTRKWNRQKQGKMRGIMVSANPANGERFYLRVLLQHVKGPTGFDYLYTGHDDLYTNVSSLSDFDLPKITADVRSYAFGCREVHEECSIVVQEEDMLARHSLNSDQKNAYDTIMRHVDADSPVVFFINGPGGTGKALLYKALLANVRYVS</sequence>
<gene>
    <name evidence="5" type="ORF">Tco_0875915</name>
</gene>
<keyword evidence="1" id="KW-0067">ATP-binding</keyword>
<keyword evidence="1" id="KW-0233">DNA recombination</keyword>
<comment type="caution">
    <text evidence="5">The sequence shown here is derived from an EMBL/GenBank/DDBJ whole genome shotgun (WGS) entry which is preliminary data.</text>
</comment>
<dbReference type="Pfam" id="PF14214">
    <property type="entry name" value="Helitron_like_N"/>
    <property type="match status" value="1"/>
</dbReference>
<feature type="domain" description="Helitron helicase-like" evidence="4">
    <location>
        <begin position="279"/>
        <end position="361"/>
    </location>
</feature>
<feature type="domain" description="DNA helicase Pif1-like DEAD-box helicase" evidence="3">
    <location>
        <begin position="687"/>
        <end position="733"/>
    </location>
</feature>
<keyword evidence="1" id="KW-0234">DNA repair</keyword>
<keyword evidence="1" id="KW-0378">Hydrolase</keyword>
<dbReference type="EMBL" id="BQNB010013537">
    <property type="protein sequence ID" value="GJT17209.1"/>
    <property type="molecule type" value="Genomic_DNA"/>
</dbReference>
<feature type="compositionally biased region" description="Polar residues" evidence="2">
    <location>
        <begin position="50"/>
        <end position="60"/>
    </location>
</feature>
<dbReference type="EC" id="5.6.2.3" evidence="1"/>
<evidence type="ECO:0000259" key="3">
    <source>
        <dbReference type="Pfam" id="PF05970"/>
    </source>
</evidence>
<keyword evidence="1" id="KW-0547">Nucleotide-binding</keyword>
<feature type="region of interest" description="Disordered" evidence="2">
    <location>
        <begin position="50"/>
        <end position="71"/>
    </location>
</feature>
<dbReference type="InterPro" id="IPR027417">
    <property type="entry name" value="P-loop_NTPase"/>
</dbReference>
<comment type="similarity">
    <text evidence="1">Belongs to the helicase family.</text>
</comment>
<reference evidence="5" key="1">
    <citation type="journal article" date="2022" name="Int. J. Mol. Sci.">
        <title>Draft Genome of Tanacetum Coccineum: Genomic Comparison of Closely Related Tanacetum-Family Plants.</title>
        <authorList>
            <person name="Yamashiro T."/>
            <person name="Shiraishi A."/>
            <person name="Nakayama K."/>
            <person name="Satake H."/>
        </authorList>
    </citation>
    <scope>NUCLEOTIDE SEQUENCE</scope>
</reference>
<protein>
    <recommendedName>
        <fullName evidence="1">ATP-dependent DNA helicase</fullName>
        <ecNumber evidence="1">5.6.2.3</ecNumber>
    </recommendedName>
</protein>
<evidence type="ECO:0000313" key="5">
    <source>
        <dbReference type="EMBL" id="GJT17209.1"/>
    </source>
</evidence>
<comment type="cofactor">
    <cofactor evidence="1">
        <name>Mg(2+)</name>
        <dbReference type="ChEBI" id="CHEBI:18420"/>
    </cofactor>
</comment>
<keyword evidence="1" id="KW-0347">Helicase</keyword>